<organism evidence="1">
    <name type="scientific">marine sediment metagenome</name>
    <dbReference type="NCBI Taxonomy" id="412755"/>
    <lineage>
        <taxon>unclassified sequences</taxon>
        <taxon>metagenomes</taxon>
        <taxon>ecological metagenomes</taxon>
    </lineage>
</organism>
<evidence type="ECO:0008006" key="2">
    <source>
        <dbReference type="Google" id="ProtNLM"/>
    </source>
</evidence>
<accession>A0A0F9U732</accession>
<sequence>MAEADFGALTGSLATSLVDRGVSNGFPPPNGGGSWVHGWHSLQPDEGAAALYYLTDPGNFAPLAKGARISCAMRRLTGVDATPFLFVDLEGNSVGDSGYLIGLAHDESPARLIVVKGPPSSGLPLGSQIVQSSASYAVTDWIHIQVDIIRQPSDDVLIKVWENNLGSFTVGTPTFVLVPGMEAFVDDNLGIATGSQPFLGGYAGLGYYTKSTGRYAFHDYFKLARQL</sequence>
<protein>
    <recommendedName>
        <fullName evidence="2">Beta-xylosidase C-terminal Concanavalin A-like domain-containing protein</fullName>
    </recommendedName>
</protein>
<dbReference type="AlphaFoldDB" id="A0A0F9U732"/>
<gene>
    <name evidence="1" type="ORF">LCGC14_0258640</name>
</gene>
<evidence type="ECO:0000313" key="1">
    <source>
        <dbReference type="EMBL" id="KKN87409.1"/>
    </source>
</evidence>
<dbReference type="EMBL" id="LAZR01000138">
    <property type="protein sequence ID" value="KKN87409.1"/>
    <property type="molecule type" value="Genomic_DNA"/>
</dbReference>
<proteinExistence type="predicted"/>
<comment type="caution">
    <text evidence="1">The sequence shown here is derived from an EMBL/GenBank/DDBJ whole genome shotgun (WGS) entry which is preliminary data.</text>
</comment>
<name>A0A0F9U732_9ZZZZ</name>
<reference evidence="1" key="1">
    <citation type="journal article" date="2015" name="Nature">
        <title>Complex archaea that bridge the gap between prokaryotes and eukaryotes.</title>
        <authorList>
            <person name="Spang A."/>
            <person name="Saw J.H."/>
            <person name="Jorgensen S.L."/>
            <person name="Zaremba-Niedzwiedzka K."/>
            <person name="Martijn J."/>
            <person name="Lind A.E."/>
            <person name="van Eijk R."/>
            <person name="Schleper C."/>
            <person name="Guy L."/>
            <person name="Ettema T.J."/>
        </authorList>
    </citation>
    <scope>NUCLEOTIDE SEQUENCE</scope>
</reference>